<dbReference type="EMBL" id="PVZS01000028">
    <property type="protein sequence ID" value="PSC03256.1"/>
    <property type="molecule type" value="Genomic_DNA"/>
</dbReference>
<keyword evidence="1" id="KW-0808">Transferase</keyword>
<evidence type="ECO:0000313" key="2">
    <source>
        <dbReference type="Proteomes" id="UP000239772"/>
    </source>
</evidence>
<reference evidence="2" key="1">
    <citation type="submission" date="2018-03" db="EMBL/GenBank/DDBJ databases">
        <authorList>
            <person name="Sun L."/>
            <person name="Liu H."/>
            <person name="Chen W."/>
            <person name="Huang K."/>
            <person name="Liu W."/>
            <person name="Gao X."/>
        </authorList>
    </citation>
    <scope>NUCLEOTIDE SEQUENCE [LARGE SCALE GENOMIC DNA]</scope>
    <source>
        <strain evidence="2">SH9</strain>
    </source>
</reference>
<organism evidence="1 2">
    <name type="scientific">Alsobacter soli</name>
    <dbReference type="NCBI Taxonomy" id="2109933"/>
    <lineage>
        <taxon>Bacteria</taxon>
        <taxon>Pseudomonadati</taxon>
        <taxon>Pseudomonadota</taxon>
        <taxon>Alphaproteobacteria</taxon>
        <taxon>Hyphomicrobiales</taxon>
        <taxon>Alsobacteraceae</taxon>
        <taxon>Alsobacter</taxon>
    </lineage>
</organism>
<dbReference type="Proteomes" id="UP000239772">
    <property type="component" value="Unassembled WGS sequence"/>
</dbReference>
<comment type="caution">
    <text evidence="1">The sequence shown here is derived from an EMBL/GenBank/DDBJ whole genome shotgun (WGS) entry which is preliminary data.</text>
</comment>
<dbReference type="GO" id="GO:0016740">
    <property type="term" value="F:transferase activity"/>
    <property type="evidence" value="ECO:0007669"/>
    <property type="project" value="UniProtKB-KW"/>
</dbReference>
<protein>
    <submittedName>
        <fullName evidence="1">Glucose-1-phosphate thymidylyltransferase</fullName>
    </submittedName>
</protein>
<evidence type="ECO:0000313" key="1">
    <source>
        <dbReference type="EMBL" id="PSC03256.1"/>
    </source>
</evidence>
<name>A0A2T1HNP0_9HYPH</name>
<proteinExistence type="predicted"/>
<accession>A0A2T1HNP0</accession>
<sequence length="40" mass="4401">IAYLNGFIGREQLLKSARQFGKTAYGRNLSRLAERSGSGN</sequence>
<keyword evidence="2" id="KW-1185">Reference proteome</keyword>
<gene>
    <name evidence="1" type="ORF">SLNSH_19555</name>
</gene>
<feature type="non-terminal residue" evidence="1">
    <location>
        <position position="1"/>
    </location>
</feature>
<dbReference type="AlphaFoldDB" id="A0A2T1HNP0"/>